<feature type="compositionally biased region" description="Polar residues" evidence="1">
    <location>
        <begin position="1"/>
        <end position="10"/>
    </location>
</feature>
<accession>A0ABQ7PS50</accession>
<sequence length="62" mass="6916">IEPETLSNADHLTFRVDHRSGPDRDTPAECPHSQSAYPIRGRTRQPQALDPTLIYMAATLCP</sequence>
<evidence type="ECO:0000313" key="3">
    <source>
        <dbReference type="Proteomes" id="UP000823941"/>
    </source>
</evidence>
<feature type="non-terminal residue" evidence="2">
    <location>
        <position position="1"/>
    </location>
</feature>
<feature type="compositionally biased region" description="Basic and acidic residues" evidence="1">
    <location>
        <begin position="12"/>
        <end position="27"/>
    </location>
</feature>
<reference evidence="2 3" key="1">
    <citation type="submission" date="2021-06" db="EMBL/GenBank/DDBJ databases">
        <title>A haploid diamondback moth (Plutella xylostella L.) genome assembly resolves 31 chromosomes and identifies a diamide resistance mutation.</title>
        <authorList>
            <person name="Ward C.M."/>
            <person name="Perry K.D."/>
            <person name="Baker G."/>
            <person name="Powis K."/>
            <person name="Heckel D.G."/>
            <person name="Baxter S.W."/>
        </authorList>
    </citation>
    <scope>NUCLEOTIDE SEQUENCE [LARGE SCALE GENOMIC DNA]</scope>
    <source>
        <strain evidence="2 3">LV</strain>
        <tissue evidence="2">Single pupa</tissue>
    </source>
</reference>
<protein>
    <submittedName>
        <fullName evidence="2">Uncharacterized protein</fullName>
    </submittedName>
</protein>
<comment type="caution">
    <text evidence="2">The sequence shown here is derived from an EMBL/GenBank/DDBJ whole genome shotgun (WGS) entry which is preliminary data.</text>
</comment>
<proteinExistence type="predicted"/>
<organism evidence="2 3">
    <name type="scientific">Plutella xylostella</name>
    <name type="common">Diamondback moth</name>
    <name type="synonym">Plutella maculipennis</name>
    <dbReference type="NCBI Taxonomy" id="51655"/>
    <lineage>
        <taxon>Eukaryota</taxon>
        <taxon>Metazoa</taxon>
        <taxon>Ecdysozoa</taxon>
        <taxon>Arthropoda</taxon>
        <taxon>Hexapoda</taxon>
        <taxon>Insecta</taxon>
        <taxon>Pterygota</taxon>
        <taxon>Neoptera</taxon>
        <taxon>Endopterygota</taxon>
        <taxon>Lepidoptera</taxon>
        <taxon>Glossata</taxon>
        <taxon>Ditrysia</taxon>
        <taxon>Yponomeutoidea</taxon>
        <taxon>Plutellidae</taxon>
        <taxon>Plutella</taxon>
    </lineage>
</organism>
<dbReference type="EMBL" id="JAHIBW010000029">
    <property type="protein sequence ID" value="KAG7295734.1"/>
    <property type="molecule type" value="Genomic_DNA"/>
</dbReference>
<feature type="region of interest" description="Disordered" evidence="1">
    <location>
        <begin position="1"/>
        <end position="37"/>
    </location>
</feature>
<evidence type="ECO:0000256" key="1">
    <source>
        <dbReference type="SAM" id="MobiDB-lite"/>
    </source>
</evidence>
<keyword evidence="3" id="KW-1185">Reference proteome</keyword>
<evidence type="ECO:0000313" key="2">
    <source>
        <dbReference type="EMBL" id="KAG7295734.1"/>
    </source>
</evidence>
<gene>
    <name evidence="2" type="ORF">JYU34_020778</name>
</gene>
<name>A0ABQ7PS50_PLUXY</name>
<dbReference type="Proteomes" id="UP000823941">
    <property type="component" value="Chromosome 29"/>
</dbReference>